<feature type="binding site" evidence="16">
    <location>
        <position position="182"/>
    </location>
    <ligand>
        <name>ATP</name>
        <dbReference type="ChEBI" id="CHEBI:30616"/>
    </ligand>
</feature>
<dbReference type="PANTHER" id="PTHR21499:SF3">
    <property type="entry name" value="ASPARTOKINASE"/>
    <property type="match status" value="1"/>
</dbReference>
<dbReference type="NCBIfam" id="TIGR00657">
    <property type="entry name" value="asp_kinases"/>
    <property type="match status" value="1"/>
</dbReference>
<dbReference type="SUPFAM" id="SSF55021">
    <property type="entry name" value="ACT-like"/>
    <property type="match status" value="1"/>
</dbReference>
<dbReference type="Pfam" id="PF00696">
    <property type="entry name" value="AA_kinase"/>
    <property type="match status" value="1"/>
</dbReference>
<dbReference type="GO" id="GO:0005829">
    <property type="term" value="C:cytosol"/>
    <property type="evidence" value="ECO:0007669"/>
    <property type="project" value="TreeGrafter"/>
</dbReference>
<keyword evidence="11 17" id="KW-0418">Kinase</keyword>
<evidence type="ECO:0000256" key="2">
    <source>
        <dbReference type="ARBA" id="ARBA00004766"/>
    </source>
</evidence>
<evidence type="ECO:0000256" key="5">
    <source>
        <dbReference type="ARBA" id="ARBA00010122"/>
    </source>
</evidence>
<comment type="similarity">
    <text evidence="5 17">Belongs to the aspartokinase family.</text>
</comment>
<dbReference type="Gene3D" id="3.30.2130.10">
    <property type="entry name" value="VC0802-like"/>
    <property type="match status" value="1"/>
</dbReference>
<dbReference type="UniPathway" id="UPA00034">
    <property type="reaction ID" value="UER00015"/>
</dbReference>
<dbReference type="Gene3D" id="3.40.1160.10">
    <property type="entry name" value="Acetylglutamate kinase-like"/>
    <property type="match status" value="1"/>
</dbReference>
<evidence type="ECO:0000256" key="16">
    <source>
        <dbReference type="PIRSR" id="PIRSR000726-1"/>
    </source>
</evidence>
<dbReference type="NCBIfam" id="NF005154">
    <property type="entry name" value="PRK06635.1-2"/>
    <property type="match status" value="1"/>
</dbReference>
<evidence type="ECO:0000259" key="20">
    <source>
        <dbReference type="Pfam" id="PF22468"/>
    </source>
</evidence>
<name>I1WE18_9ACTN</name>
<dbReference type="EMBL" id="JQ432566">
    <property type="protein sequence ID" value="AFI64512.1"/>
    <property type="molecule type" value="Genomic_DNA"/>
</dbReference>
<gene>
    <name evidence="21" type="ORF">wt3.13</name>
</gene>
<dbReference type="GO" id="GO:0009089">
    <property type="term" value="P:lysine biosynthetic process via diaminopimelate"/>
    <property type="evidence" value="ECO:0007669"/>
    <property type="project" value="UniProtKB-UniPathway"/>
</dbReference>
<feature type="binding site" evidence="16">
    <location>
        <begin position="171"/>
        <end position="172"/>
    </location>
    <ligand>
        <name>ATP</name>
        <dbReference type="ChEBI" id="CHEBI:30616"/>
    </ligand>
</feature>
<dbReference type="Pfam" id="PF22468">
    <property type="entry name" value="ACT_9"/>
    <property type="match status" value="1"/>
</dbReference>
<protein>
    <recommendedName>
        <fullName evidence="7 17">Aspartokinase</fullName>
        <ecNumber evidence="6 17">2.7.2.4</ecNumber>
    </recommendedName>
</protein>
<comment type="pathway">
    <text evidence="4 18">Amino-acid biosynthesis; L-threonine biosynthesis; L-threonine from L-aspartate: step 1/5.</text>
</comment>
<dbReference type="NCBIfam" id="NF005155">
    <property type="entry name" value="PRK06635.1-4"/>
    <property type="match status" value="1"/>
</dbReference>
<feature type="binding site" evidence="16">
    <location>
        <position position="45"/>
    </location>
    <ligand>
        <name>substrate</name>
    </ligand>
</feature>
<keyword evidence="12 16" id="KW-0067">ATP-binding</keyword>
<feature type="domain" description="Aspartokinase ACT" evidence="20">
    <location>
        <begin position="342"/>
        <end position="398"/>
    </location>
</feature>
<keyword evidence="13" id="KW-0220">Diaminopimelate biosynthesis</keyword>
<comment type="pathway">
    <text evidence="2 18">Amino-acid biosynthesis; L-lysine biosynthesis via DAP pathway; (S)-tetrahydrodipicolinate from L-aspartate: step 1/4.</text>
</comment>
<evidence type="ECO:0000256" key="7">
    <source>
        <dbReference type="ARBA" id="ARBA00016273"/>
    </source>
</evidence>
<evidence type="ECO:0000256" key="10">
    <source>
        <dbReference type="ARBA" id="ARBA00022741"/>
    </source>
</evidence>
<dbReference type="InterPro" id="IPR045865">
    <property type="entry name" value="ACT-like_dom_sf"/>
</dbReference>
<organism evidence="21">
    <name type="scientific">Streptomyces sp. WT3</name>
    <dbReference type="NCBI Taxonomy" id="1178025"/>
    <lineage>
        <taxon>Bacteria</taxon>
        <taxon>Bacillati</taxon>
        <taxon>Actinomycetota</taxon>
        <taxon>Actinomycetes</taxon>
        <taxon>Kitasatosporales</taxon>
        <taxon>Streptomycetaceae</taxon>
        <taxon>Streptomyces</taxon>
    </lineage>
</organism>
<evidence type="ECO:0000256" key="15">
    <source>
        <dbReference type="ARBA" id="ARBA00047872"/>
    </source>
</evidence>
<dbReference type="AlphaFoldDB" id="I1WE18"/>
<evidence type="ECO:0000256" key="11">
    <source>
        <dbReference type="ARBA" id="ARBA00022777"/>
    </source>
</evidence>
<dbReference type="InterPro" id="IPR001341">
    <property type="entry name" value="Asp_kinase"/>
</dbReference>
<comment type="catalytic activity">
    <reaction evidence="15 17">
        <text>L-aspartate + ATP = 4-phospho-L-aspartate + ADP</text>
        <dbReference type="Rhea" id="RHEA:23776"/>
        <dbReference type="ChEBI" id="CHEBI:29991"/>
        <dbReference type="ChEBI" id="CHEBI:30616"/>
        <dbReference type="ChEBI" id="CHEBI:57535"/>
        <dbReference type="ChEBI" id="CHEBI:456216"/>
        <dbReference type="EC" id="2.7.2.4"/>
    </reaction>
</comment>
<dbReference type="GO" id="GO:0009090">
    <property type="term" value="P:homoserine biosynthetic process"/>
    <property type="evidence" value="ECO:0007669"/>
    <property type="project" value="TreeGrafter"/>
</dbReference>
<evidence type="ECO:0000259" key="19">
    <source>
        <dbReference type="Pfam" id="PF00696"/>
    </source>
</evidence>
<dbReference type="PANTHER" id="PTHR21499">
    <property type="entry name" value="ASPARTATE KINASE"/>
    <property type="match status" value="1"/>
</dbReference>
<dbReference type="InterPro" id="IPR036393">
    <property type="entry name" value="AceGlu_kinase-like_sf"/>
</dbReference>
<dbReference type="PROSITE" id="PS00324">
    <property type="entry name" value="ASPARTOKINASE"/>
    <property type="match status" value="1"/>
</dbReference>
<dbReference type="InterPro" id="IPR054352">
    <property type="entry name" value="ACT_Aspartokinase"/>
</dbReference>
<keyword evidence="10 16" id="KW-0547">Nucleotide-binding</keyword>
<dbReference type="EC" id="2.7.2.4" evidence="6 17"/>
<evidence type="ECO:0000256" key="4">
    <source>
        <dbReference type="ARBA" id="ARBA00005139"/>
    </source>
</evidence>
<dbReference type="InterPro" id="IPR001048">
    <property type="entry name" value="Asp/Glu/Uridylate_kinase"/>
</dbReference>
<evidence type="ECO:0000256" key="9">
    <source>
        <dbReference type="ARBA" id="ARBA00022679"/>
    </source>
</evidence>
<evidence type="ECO:0000256" key="1">
    <source>
        <dbReference type="ARBA" id="ARBA00002843"/>
    </source>
</evidence>
<evidence type="ECO:0000256" key="6">
    <source>
        <dbReference type="ARBA" id="ARBA00013059"/>
    </source>
</evidence>
<dbReference type="GO" id="GO:0004072">
    <property type="term" value="F:aspartate kinase activity"/>
    <property type="evidence" value="ECO:0007669"/>
    <property type="project" value="UniProtKB-EC"/>
</dbReference>
<dbReference type="GO" id="GO:0019877">
    <property type="term" value="P:diaminopimelate biosynthetic process"/>
    <property type="evidence" value="ECO:0007669"/>
    <property type="project" value="UniProtKB-KW"/>
</dbReference>
<dbReference type="InterPro" id="IPR018042">
    <property type="entry name" value="Aspartate_kinase_CS"/>
</dbReference>
<comment type="pathway">
    <text evidence="3 18">Amino-acid biosynthesis; L-methionine biosynthesis via de novo pathway; L-homoserine from L-aspartate: step 1/3.</text>
</comment>
<evidence type="ECO:0000256" key="3">
    <source>
        <dbReference type="ARBA" id="ARBA00004986"/>
    </source>
</evidence>
<sequence>MLVQKYGGTSLQTLDRVRHAALRIAEARRGGSSVAVVVSARGGRTDELLRLAADIGTTSPSRELDQLLAVGEQESAALMALTLNGLGVPAISLTGHQAGIETTDRHGDALISGIGAGRVLEALEGGKVAVVTGFQGADQAGDTVTLGRGGSDTSAVALAARLRASACEIYTDVDGVFSADPRILPAARCLPWVDPGVMAEIAFAGAKVLHTRCIELAAMEGVEVRVRNASSQAPGTVVAERQGDRALETRRVVVAVTHDMDVARVLVHCRDSRRDLAPEVFQVLAAQGTVVDLVARSGPHETEFRMGFTIRRSQADSVRAALHEVTAAYGGGVHFDENVGKVSVVGMGLLSRPEYTARLMAALAAAGIPTSWISTSQMRLSVIVPRERAVDAVEALHRRVVVHNASFARSLRLRRLFRHGDGRLLVVPHGPRIHLDRDLPTDAASATSGRSVTV</sequence>
<accession>I1WE18</accession>
<keyword evidence="14" id="KW-0457">Lysine biosynthesis</keyword>
<dbReference type="SUPFAM" id="SSF53633">
    <property type="entry name" value="Carbamate kinase-like"/>
    <property type="match status" value="1"/>
</dbReference>
<keyword evidence="9 17" id="KW-0808">Transferase</keyword>
<evidence type="ECO:0000256" key="17">
    <source>
        <dbReference type="RuleBase" id="RU003448"/>
    </source>
</evidence>
<feature type="domain" description="Aspartate/glutamate/uridylate kinase" evidence="19">
    <location>
        <begin position="2"/>
        <end position="228"/>
    </location>
</feature>
<comment type="function">
    <text evidence="1">Catalyzes the phosphorylation of the beta-carboxyl group of aspartic acid with ATP to yield 4-phospho-L-aspartate, which is involved in the branched biosynthetic pathway leading to the biosynthesis of amino acids lysine, threonine, isoleucine and methionine.</text>
</comment>
<keyword evidence="8 18" id="KW-0028">Amino-acid biosynthesis</keyword>
<evidence type="ECO:0000256" key="8">
    <source>
        <dbReference type="ARBA" id="ARBA00022605"/>
    </source>
</evidence>
<reference evidence="21" key="1">
    <citation type="submission" date="2012-01" db="EMBL/GenBank/DDBJ databases">
        <authorList>
            <person name="Wang T."/>
            <person name="Qin Z."/>
        </authorList>
    </citation>
    <scope>NUCLEOTIDE SEQUENCE</scope>
    <source>
        <strain evidence="21">WT3</strain>
    </source>
</reference>
<evidence type="ECO:0000256" key="14">
    <source>
        <dbReference type="ARBA" id="ARBA00023154"/>
    </source>
</evidence>
<evidence type="ECO:0000256" key="12">
    <source>
        <dbReference type="ARBA" id="ARBA00022840"/>
    </source>
</evidence>
<evidence type="ECO:0000256" key="13">
    <source>
        <dbReference type="ARBA" id="ARBA00022915"/>
    </source>
</evidence>
<feature type="binding site" evidence="16">
    <location>
        <position position="72"/>
    </location>
    <ligand>
        <name>substrate</name>
    </ligand>
</feature>
<dbReference type="UniPathway" id="UPA00051">
    <property type="reaction ID" value="UER00462"/>
</dbReference>
<feature type="binding site" evidence="16">
    <location>
        <begin position="5"/>
        <end position="8"/>
    </location>
    <ligand>
        <name>ATP</name>
        <dbReference type="ChEBI" id="CHEBI:30616"/>
    </ligand>
</feature>
<dbReference type="GO" id="GO:0005524">
    <property type="term" value="F:ATP binding"/>
    <property type="evidence" value="ECO:0007669"/>
    <property type="project" value="UniProtKB-KW"/>
</dbReference>
<dbReference type="CDD" id="cd04246">
    <property type="entry name" value="AAK_AK-DapG-like"/>
    <property type="match status" value="1"/>
</dbReference>
<dbReference type="InterPro" id="IPR005260">
    <property type="entry name" value="Asp_kin_monofn"/>
</dbReference>
<proteinExistence type="inferred from homology"/>
<dbReference type="GO" id="GO:0009088">
    <property type="term" value="P:threonine biosynthetic process"/>
    <property type="evidence" value="ECO:0007669"/>
    <property type="project" value="UniProtKB-UniPathway"/>
</dbReference>
<dbReference type="PIRSF" id="PIRSF000726">
    <property type="entry name" value="Asp_kin"/>
    <property type="match status" value="1"/>
</dbReference>
<dbReference type="UniPathway" id="UPA00050">
    <property type="reaction ID" value="UER00461"/>
</dbReference>
<evidence type="ECO:0000313" key="21">
    <source>
        <dbReference type="EMBL" id="AFI64512.1"/>
    </source>
</evidence>
<feature type="binding site" evidence="16">
    <location>
        <begin position="207"/>
        <end position="208"/>
    </location>
    <ligand>
        <name>ATP</name>
        <dbReference type="ChEBI" id="CHEBI:30616"/>
    </ligand>
</feature>
<evidence type="ECO:0000256" key="18">
    <source>
        <dbReference type="RuleBase" id="RU004249"/>
    </source>
</evidence>